<sequence>MKLAWGLIHKPNACWDWQIKLSHTYREGNYGADYLAFKGHNIQLSMIWFDSPHKLYNKLLKIRSFLQKDGQIKLSHTYREDNYGVDYLAFKGHNIHLGMIWFDSPPKHCNKLLWTDFIRALFPRRVCL</sequence>
<gene>
    <name evidence="1" type="ORF">GLYMA_04G187200</name>
</gene>
<dbReference type="InParanoid" id="A0A0R0KGF8"/>
<dbReference type="Proteomes" id="UP000008827">
    <property type="component" value="Chromosome 4"/>
</dbReference>
<keyword evidence="3" id="KW-1185">Reference proteome</keyword>
<evidence type="ECO:0000313" key="3">
    <source>
        <dbReference type="Proteomes" id="UP000008827"/>
    </source>
</evidence>
<reference evidence="1 2" key="1">
    <citation type="journal article" date="2010" name="Nature">
        <title>Genome sequence of the palaeopolyploid soybean.</title>
        <authorList>
            <person name="Schmutz J."/>
            <person name="Cannon S.B."/>
            <person name="Schlueter J."/>
            <person name="Ma J."/>
            <person name="Mitros T."/>
            <person name="Nelson W."/>
            <person name="Hyten D.L."/>
            <person name="Song Q."/>
            <person name="Thelen J.J."/>
            <person name="Cheng J."/>
            <person name="Xu D."/>
            <person name="Hellsten U."/>
            <person name="May G.D."/>
            <person name="Yu Y."/>
            <person name="Sakurai T."/>
            <person name="Umezawa T."/>
            <person name="Bhattacharyya M.K."/>
            <person name="Sandhu D."/>
            <person name="Valliyodan B."/>
            <person name="Lindquist E."/>
            <person name="Peto M."/>
            <person name="Grant D."/>
            <person name="Shu S."/>
            <person name="Goodstein D."/>
            <person name="Barry K."/>
            <person name="Futrell-Griggs M."/>
            <person name="Abernathy B."/>
            <person name="Du J."/>
            <person name="Tian Z."/>
            <person name="Zhu L."/>
            <person name="Gill N."/>
            <person name="Joshi T."/>
            <person name="Libault M."/>
            <person name="Sethuraman A."/>
            <person name="Zhang X.-C."/>
            <person name="Shinozaki K."/>
            <person name="Nguyen H.T."/>
            <person name="Wing R.A."/>
            <person name="Cregan P."/>
            <person name="Specht J."/>
            <person name="Grimwood J."/>
            <person name="Rokhsar D."/>
            <person name="Stacey G."/>
            <person name="Shoemaker R.C."/>
            <person name="Jackson S.A."/>
        </authorList>
    </citation>
    <scope>NUCLEOTIDE SEQUENCE</scope>
    <source>
        <strain evidence="2">cv. Williams 82</strain>
        <tissue evidence="1">Callus</tissue>
    </source>
</reference>
<dbReference type="PANTHER" id="PTHR34023">
    <property type="entry name" value="RNASE H DOMAIN-CONTAINING PROTEIN"/>
    <property type="match status" value="1"/>
</dbReference>
<evidence type="ECO:0000313" key="2">
    <source>
        <dbReference type="EnsemblPlants" id="KRH63611"/>
    </source>
</evidence>
<proteinExistence type="predicted"/>
<dbReference type="Gramene" id="KRH63611">
    <property type="protein sequence ID" value="KRH63611"/>
    <property type="gene ID" value="GLYMA_04G187200"/>
</dbReference>
<accession>A0A0R0KGF8</accession>
<evidence type="ECO:0000313" key="1">
    <source>
        <dbReference type="EMBL" id="KRH63611.1"/>
    </source>
</evidence>
<organism evidence="1">
    <name type="scientific">Glycine max</name>
    <name type="common">Soybean</name>
    <name type="synonym">Glycine hispida</name>
    <dbReference type="NCBI Taxonomy" id="3847"/>
    <lineage>
        <taxon>Eukaryota</taxon>
        <taxon>Viridiplantae</taxon>
        <taxon>Streptophyta</taxon>
        <taxon>Embryophyta</taxon>
        <taxon>Tracheophyta</taxon>
        <taxon>Spermatophyta</taxon>
        <taxon>Magnoliopsida</taxon>
        <taxon>eudicotyledons</taxon>
        <taxon>Gunneridae</taxon>
        <taxon>Pentapetalae</taxon>
        <taxon>rosids</taxon>
        <taxon>fabids</taxon>
        <taxon>Fabales</taxon>
        <taxon>Fabaceae</taxon>
        <taxon>Papilionoideae</taxon>
        <taxon>50 kb inversion clade</taxon>
        <taxon>NPAAA clade</taxon>
        <taxon>indigoferoid/millettioid clade</taxon>
        <taxon>Phaseoleae</taxon>
        <taxon>Glycine</taxon>
        <taxon>Glycine subgen. Soja</taxon>
    </lineage>
</organism>
<reference evidence="1" key="3">
    <citation type="submission" date="2018-07" db="EMBL/GenBank/DDBJ databases">
        <title>WGS assembly of Glycine max.</title>
        <authorList>
            <person name="Schmutz J."/>
            <person name="Cannon S."/>
            <person name="Schlueter J."/>
            <person name="Ma J."/>
            <person name="Mitros T."/>
            <person name="Nelson W."/>
            <person name="Hyten D."/>
            <person name="Song Q."/>
            <person name="Thelen J."/>
            <person name="Cheng J."/>
            <person name="Xu D."/>
            <person name="Hellsten U."/>
            <person name="May G."/>
            <person name="Yu Y."/>
            <person name="Sakurai T."/>
            <person name="Umezawa T."/>
            <person name="Bhattacharyya M."/>
            <person name="Sandhu D."/>
            <person name="Valliyodan B."/>
            <person name="Lindquist E."/>
            <person name="Peto M."/>
            <person name="Grant D."/>
            <person name="Shu S."/>
            <person name="Goodstein D."/>
            <person name="Barry K."/>
            <person name="Futrell-Griggs M."/>
            <person name="Abernathy B."/>
            <person name="Du J."/>
            <person name="Tian Z."/>
            <person name="Zhu L."/>
            <person name="Gill N."/>
            <person name="Joshi T."/>
            <person name="Libault M."/>
            <person name="Sethuraman A."/>
            <person name="Zhang X."/>
            <person name="Shinozaki K."/>
            <person name="Nguyen H."/>
            <person name="Wing R."/>
            <person name="Cregan P."/>
            <person name="Specht J."/>
            <person name="Grimwood J."/>
            <person name="Rokhsar D."/>
            <person name="Stacey G."/>
            <person name="Shoemaker R."/>
            <person name="Jackson S."/>
        </authorList>
    </citation>
    <scope>NUCLEOTIDE SEQUENCE</scope>
    <source>
        <tissue evidence="1">Callus</tissue>
    </source>
</reference>
<dbReference type="EMBL" id="CM000837">
    <property type="protein sequence ID" value="KRH63611.1"/>
    <property type="molecule type" value="Genomic_DNA"/>
</dbReference>
<dbReference type="EnsemblPlants" id="KRH63611">
    <property type="protein sequence ID" value="KRH63611"/>
    <property type="gene ID" value="GLYMA_04G187200"/>
</dbReference>
<protein>
    <recommendedName>
        <fullName evidence="4">RNase H type-1 domain-containing protein</fullName>
    </recommendedName>
</protein>
<name>A0A0R0KGF8_SOYBN</name>
<reference evidence="2" key="2">
    <citation type="submission" date="2018-02" db="UniProtKB">
        <authorList>
            <consortium name="EnsemblPlants"/>
        </authorList>
    </citation>
    <scope>IDENTIFICATION</scope>
    <source>
        <strain evidence="2">Williams 82</strain>
    </source>
</reference>
<evidence type="ECO:0008006" key="4">
    <source>
        <dbReference type="Google" id="ProtNLM"/>
    </source>
</evidence>
<dbReference type="AlphaFoldDB" id="A0A0R0KGF8"/>
<dbReference type="PANTHER" id="PTHR34023:SF4">
    <property type="entry name" value="RNASE H TYPE-1 DOMAIN-CONTAINING PROTEIN"/>
    <property type="match status" value="1"/>
</dbReference>